<keyword evidence="1 2" id="KW-0371">Homeobox</keyword>
<dbReference type="InterPro" id="IPR009057">
    <property type="entry name" value="Homeodomain-like_sf"/>
</dbReference>
<evidence type="ECO:0000256" key="2">
    <source>
        <dbReference type="RuleBase" id="RU000682"/>
    </source>
</evidence>
<protein>
    <recommendedName>
        <fullName evidence="4">Homeobox domain-containing protein</fullName>
    </recommendedName>
</protein>
<feature type="DNA-binding region" description="Homeobox" evidence="1">
    <location>
        <begin position="188"/>
        <end position="219"/>
    </location>
</feature>
<dbReference type="EMBL" id="PQFF01000561">
    <property type="protein sequence ID" value="RHZ44986.1"/>
    <property type="molecule type" value="Genomic_DNA"/>
</dbReference>
<evidence type="ECO:0000313" key="5">
    <source>
        <dbReference type="EMBL" id="RHZ44986.1"/>
    </source>
</evidence>
<dbReference type="STRING" id="1348612.A0A397G6J4"/>
<dbReference type="SMART" id="SM00389">
    <property type="entry name" value="HOX"/>
    <property type="match status" value="1"/>
</dbReference>
<evidence type="ECO:0000256" key="3">
    <source>
        <dbReference type="SAM" id="MobiDB-lite"/>
    </source>
</evidence>
<dbReference type="Proteomes" id="UP000266861">
    <property type="component" value="Unassembled WGS sequence"/>
</dbReference>
<dbReference type="Pfam" id="PF00046">
    <property type="entry name" value="Homeodomain"/>
    <property type="match status" value="1"/>
</dbReference>
<feature type="region of interest" description="Disordered" evidence="3">
    <location>
        <begin position="421"/>
        <end position="440"/>
    </location>
</feature>
<keyword evidence="1 2" id="KW-0238">DNA-binding</keyword>
<feature type="domain" description="Homeobox" evidence="4">
    <location>
        <begin position="186"/>
        <end position="218"/>
    </location>
</feature>
<proteinExistence type="predicted"/>
<keyword evidence="6" id="KW-1185">Reference proteome</keyword>
<accession>A0A397G6J4</accession>
<keyword evidence="1 2" id="KW-0539">Nucleus</keyword>
<reference evidence="5 6" key="1">
    <citation type="submission" date="2018-08" db="EMBL/GenBank/DDBJ databases">
        <title>Genome and evolution of the arbuscular mycorrhizal fungus Diversispora epigaea (formerly Glomus versiforme) and its bacterial endosymbionts.</title>
        <authorList>
            <person name="Sun X."/>
            <person name="Fei Z."/>
            <person name="Harrison M."/>
        </authorList>
    </citation>
    <scope>NUCLEOTIDE SEQUENCE [LARGE SCALE GENOMIC DNA]</scope>
    <source>
        <strain evidence="5 6">IT104</strain>
    </source>
</reference>
<dbReference type="SUPFAM" id="SSF46689">
    <property type="entry name" value="Homeodomain-like"/>
    <property type="match status" value="1"/>
</dbReference>
<dbReference type="Gene3D" id="1.10.10.60">
    <property type="entry name" value="Homeodomain-like"/>
    <property type="match status" value="1"/>
</dbReference>
<name>A0A397G6J4_9GLOM</name>
<comment type="caution">
    <text evidence="5">The sequence shown here is derived from an EMBL/GenBank/DDBJ whole genome shotgun (WGS) entry which is preliminary data.</text>
</comment>
<evidence type="ECO:0000313" key="6">
    <source>
        <dbReference type="Proteomes" id="UP000266861"/>
    </source>
</evidence>
<dbReference type="GO" id="GO:0005634">
    <property type="term" value="C:nucleus"/>
    <property type="evidence" value="ECO:0007669"/>
    <property type="project" value="UniProtKB-SubCell"/>
</dbReference>
<dbReference type="GO" id="GO:0003677">
    <property type="term" value="F:DNA binding"/>
    <property type="evidence" value="ECO:0007669"/>
    <property type="project" value="UniProtKB-UniRule"/>
</dbReference>
<organism evidence="5 6">
    <name type="scientific">Diversispora epigaea</name>
    <dbReference type="NCBI Taxonomy" id="1348612"/>
    <lineage>
        <taxon>Eukaryota</taxon>
        <taxon>Fungi</taxon>
        <taxon>Fungi incertae sedis</taxon>
        <taxon>Mucoromycota</taxon>
        <taxon>Glomeromycotina</taxon>
        <taxon>Glomeromycetes</taxon>
        <taxon>Diversisporales</taxon>
        <taxon>Diversisporaceae</taxon>
        <taxon>Diversispora</taxon>
    </lineage>
</organism>
<comment type="subcellular location">
    <subcellularLocation>
        <location evidence="1 2">Nucleus</location>
    </subcellularLocation>
</comment>
<sequence length="502" mass="58397">MDNLKNKAIILEDIGSRISKIAETFNGQANSCFNSSYRSDLFEKHNYNNLYYFDEFKFTNLFSTESFKNFDTSNIVLDLEKLCFGYENIKKATLTYLTEMRIIIEQKCREHKNTLLKSFFILPSNDVGHIKNILIEINRTYENFLYQVTIECNNTIKMLNKDYVIHIPRFSDDVTNVLEAYFNENNRPDKELIARQTGLSENQVDIWFNNRRSRSEKDDVDYEKLTNDFLEKKVDWTEKFAEIDSDSLTSKDMIQIIVHAFNLRCTEEEETSQATDDTIEESPSEIVKVSIPRPTRSRAKAVRNSVAPYSKNRPNKCTNAQSDSIVINEISEDIQVNSDNSENLGNLESSTIEVEPENSIILRNYEKRRPRNHCLAARNAATPYTKSHRNRITVASFSKDQIIFSEVSKLRQFSVEMEPLQTVSPNENETQNRTSTNFSNTSQYFNTDFSPHNFMPSENTTLANEFAFTNIQDFSYNNDFEFMANTASNEESFDYNRFSIIE</sequence>
<dbReference type="InterPro" id="IPR001356">
    <property type="entry name" value="HD"/>
</dbReference>
<dbReference type="AlphaFoldDB" id="A0A397G6J4"/>
<evidence type="ECO:0000256" key="1">
    <source>
        <dbReference type="PROSITE-ProRule" id="PRU00108"/>
    </source>
</evidence>
<dbReference type="PROSITE" id="PS50071">
    <property type="entry name" value="HOMEOBOX_2"/>
    <property type="match status" value="1"/>
</dbReference>
<gene>
    <name evidence="5" type="ORF">Glove_701g16</name>
</gene>
<dbReference type="OrthoDB" id="6159439at2759"/>
<evidence type="ECO:0000259" key="4">
    <source>
        <dbReference type="PROSITE" id="PS50071"/>
    </source>
</evidence>
<dbReference type="CDD" id="cd00086">
    <property type="entry name" value="homeodomain"/>
    <property type="match status" value="1"/>
</dbReference>